<keyword evidence="2" id="KW-0902">Two-component regulatory system</keyword>
<dbReference type="Gene3D" id="3.40.50.2300">
    <property type="match status" value="1"/>
</dbReference>
<evidence type="ECO:0000259" key="4">
    <source>
        <dbReference type="PROSITE" id="PS50110"/>
    </source>
</evidence>
<evidence type="ECO:0000256" key="3">
    <source>
        <dbReference type="PROSITE-ProRule" id="PRU00169"/>
    </source>
</evidence>
<accession>A0A3S0M9J4</accession>
<feature type="domain" description="Response regulatory" evidence="4">
    <location>
        <begin position="8"/>
        <end position="122"/>
    </location>
</feature>
<sequence>MQNQNSFKFFIVDDDVFCAKMHEQYLLNLNYSNIKCFSNGNDCLNNLNQNPDIIFLDHNMDGITGLEVLKKIKRYNPSIYVIMVSGQQNIKIAVDAHEYEAYDYIIKDNLVYDKMTLIINKISSMKKATSTFIEISKNEFLDPSLE</sequence>
<dbReference type="PROSITE" id="PS50110">
    <property type="entry name" value="RESPONSE_REGULATORY"/>
    <property type="match status" value="1"/>
</dbReference>
<dbReference type="InterPro" id="IPR001789">
    <property type="entry name" value="Sig_transdc_resp-reg_receiver"/>
</dbReference>
<dbReference type="CDD" id="cd00156">
    <property type="entry name" value="REC"/>
    <property type="match status" value="1"/>
</dbReference>
<keyword evidence="1 3" id="KW-0597">Phosphoprotein</keyword>
<dbReference type="Proteomes" id="UP000280825">
    <property type="component" value="Unassembled WGS sequence"/>
</dbReference>
<proteinExistence type="predicted"/>
<dbReference type="SMART" id="SM00448">
    <property type="entry name" value="REC"/>
    <property type="match status" value="1"/>
</dbReference>
<dbReference type="InterPro" id="IPR050595">
    <property type="entry name" value="Bact_response_regulator"/>
</dbReference>
<keyword evidence="6" id="KW-1185">Reference proteome</keyword>
<dbReference type="PANTHER" id="PTHR44591:SF14">
    <property type="entry name" value="PROTEIN PILG"/>
    <property type="match status" value="1"/>
</dbReference>
<dbReference type="InterPro" id="IPR011006">
    <property type="entry name" value="CheY-like_superfamily"/>
</dbReference>
<reference evidence="5 6" key="1">
    <citation type="submission" date="2018-12" db="EMBL/GenBank/DDBJ databases">
        <title>Flavobacterium sp. nov., isolated from glacier ice.</title>
        <authorList>
            <person name="Liu Q."/>
            <person name="Xin Y.-H."/>
        </authorList>
    </citation>
    <scope>NUCLEOTIDE SEQUENCE [LARGE SCALE GENOMIC DNA]</scope>
    <source>
        <strain evidence="5 6">RB1N8</strain>
    </source>
</reference>
<gene>
    <name evidence="5" type="ORF">EKL98_14895</name>
</gene>
<dbReference type="EMBL" id="RYDJ01000025">
    <property type="protein sequence ID" value="RTZ01577.1"/>
    <property type="molecule type" value="Genomic_DNA"/>
</dbReference>
<evidence type="ECO:0000313" key="6">
    <source>
        <dbReference type="Proteomes" id="UP000280825"/>
    </source>
</evidence>
<comment type="caution">
    <text evidence="5">The sequence shown here is derived from an EMBL/GenBank/DDBJ whole genome shotgun (WGS) entry which is preliminary data.</text>
</comment>
<organism evidence="5 6">
    <name type="scientific">Flavobacterium bomense</name>
    <dbReference type="NCBI Taxonomy" id="2497483"/>
    <lineage>
        <taxon>Bacteria</taxon>
        <taxon>Pseudomonadati</taxon>
        <taxon>Bacteroidota</taxon>
        <taxon>Flavobacteriia</taxon>
        <taxon>Flavobacteriales</taxon>
        <taxon>Flavobacteriaceae</taxon>
        <taxon>Flavobacterium</taxon>
    </lineage>
</organism>
<evidence type="ECO:0000256" key="2">
    <source>
        <dbReference type="ARBA" id="ARBA00023012"/>
    </source>
</evidence>
<dbReference type="SUPFAM" id="SSF52172">
    <property type="entry name" value="CheY-like"/>
    <property type="match status" value="1"/>
</dbReference>
<dbReference type="AlphaFoldDB" id="A0A3S0M9J4"/>
<protein>
    <submittedName>
        <fullName evidence="5">Response regulator</fullName>
    </submittedName>
</protein>
<dbReference type="Pfam" id="PF00072">
    <property type="entry name" value="Response_reg"/>
    <property type="match status" value="1"/>
</dbReference>
<dbReference type="PANTHER" id="PTHR44591">
    <property type="entry name" value="STRESS RESPONSE REGULATOR PROTEIN 1"/>
    <property type="match status" value="1"/>
</dbReference>
<dbReference type="RefSeq" id="WP_126462704.1">
    <property type="nucleotide sequence ID" value="NZ_RYDJ01000025.1"/>
</dbReference>
<evidence type="ECO:0000256" key="1">
    <source>
        <dbReference type="ARBA" id="ARBA00022553"/>
    </source>
</evidence>
<feature type="modified residue" description="4-aspartylphosphate" evidence="3">
    <location>
        <position position="57"/>
    </location>
</feature>
<evidence type="ECO:0000313" key="5">
    <source>
        <dbReference type="EMBL" id="RTZ01577.1"/>
    </source>
</evidence>
<name>A0A3S0M9J4_9FLAO</name>
<dbReference type="GO" id="GO:0000160">
    <property type="term" value="P:phosphorelay signal transduction system"/>
    <property type="evidence" value="ECO:0007669"/>
    <property type="project" value="UniProtKB-KW"/>
</dbReference>